<dbReference type="KEGG" id="rtu:PR017_08640"/>
<evidence type="ECO:0000313" key="2">
    <source>
        <dbReference type="Proteomes" id="UP000249499"/>
    </source>
</evidence>
<name>A0AAF1KVV7_9HYPH</name>
<gene>
    <name evidence="1" type="ORF">PR017_08640</name>
</gene>
<sequence>MLFVFNNKNSIQIAWGSKVPSQKAESRAQELDIRSGTVGVVRTGSAG</sequence>
<reference evidence="2" key="2">
    <citation type="journal article" date="2023" name="MicrobiologyOpen">
        <title>Genomics of the tumorigenes clade of the family Rhizobiaceae and description of Rhizobium rhododendri sp. nov.</title>
        <authorList>
            <person name="Kuzmanovic N."/>
            <person name="diCenzo G.C."/>
            <person name="Bunk B."/>
            <person name="Sproeer C."/>
            <person name="Fruehling A."/>
            <person name="Neumann-Schaal M."/>
            <person name="Overmann J."/>
            <person name="Smalla K."/>
        </authorList>
    </citation>
    <scope>NUCLEOTIDE SEQUENCE [LARGE SCALE GENOMIC DNA]</scope>
    <source>
        <strain evidence="2">1078</strain>
    </source>
</reference>
<protein>
    <submittedName>
        <fullName evidence="1">Uncharacterized protein</fullName>
    </submittedName>
</protein>
<keyword evidence="2" id="KW-1185">Reference proteome</keyword>
<reference evidence="1 2" key="1">
    <citation type="journal article" date="2018" name="Sci. Rep.">
        <title>Rhizobium tumorigenes sp. nov., a novel plant tumorigenic bacterium isolated from cane gall tumors on thornless blackberry.</title>
        <authorList>
            <person name="Kuzmanovi N."/>
            <person name="Smalla K."/>
            <person name="Gronow S."/>
            <person name="PuBawska J."/>
        </authorList>
    </citation>
    <scope>NUCLEOTIDE SEQUENCE [LARGE SCALE GENOMIC DNA]</scope>
    <source>
        <strain evidence="1 2">1078</strain>
    </source>
</reference>
<dbReference type="RefSeq" id="WP_162854764.1">
    <property type="nucleotide sequence ID" value="NZ_CP117255.1"/>
</dbReference>
<proteinExistence type="predicted"/>
<dbReference type="Proteomes" id="UP000249499">
    <property type="component" value="Chromosome"/>
</dbReference>
<accession>A0AAF1KVV7</accession>
<dbReference type="EMBL" id="CP117255">
    <property type="protein sequence ID" value="WFR97151.1"/>
    <property type="molecule type" value="Genomic_DNA"/>
</dbReference>
<dbReference type="AlphaFoldDB" id="A0AAF1KVV7"/>
<evidence type="ECO:0000313" key="1">
    <source>
        <dbReference type="EMBL" id="WFR97151.1"/>
    </source>
</evidence>
<organism evidence="1 2">
    <name type="scientific">Rhizobium tumorigenes</name>
    <dbReference type="NCBI Taxonomy" id="2041385"/>
    <lineage>
        <taxon>Bacteria</taxon>
        <taxon>Pseudomonadati</taxon>
        <taxon>Pseudomonadota</taxon>
        <taxon>Alphaproteobacteria</taxon>
        <taxon>Hyphomicrobiales</taxon>
        <taxon>Rhizobiaceae</taxon>
        <taxon>Rhizobium/Agrobacterium group</taxon>
        <taxon>Rhizobium</taxon>
    </lineage>
</organism>